<dbReference type="Pfam" id="PF00651">
    <property type="entry name" value="BTB"/>
    <property type="match status" value="1"/>
</dbReference>
<evidence type="ECO:0000313" key="4">
    <source>
        <dbReference type="EnsemblMetazoa" id="LLOJ008814-PA"/>
    </source>
</evidence>
<dbReference type="EnsemblMetazoa" id="LLOJ008814-RA">
    <property type="protein sequence ID" value="LLOJ008814-PA"/>
    <property type="gene ID" value="LLOJ008814"/>
</dbReference>
<dbReference type="AlphaFoldDB" id="A0A1B0CV29"/>
<evidence type="ECO:0000259" key="3">
    <source>
        <dbReference type="PROSITE" id="PS50097"/>
    </source>
</evidence>
<dbReference type="EMBL" id="AJWK01030052">
    <property type="status" value="NOT_ANNOTATED_CDS"/>
    <property type="molecule type" value="Genomic_DNA"/>
</dbReference>
<keyword evidence="5" id="KW-1185">Reference proteome</keyword>
<feature type="domain" description="BTB" evidence="3">
    <location>
        <begin position="43"/>
        <end position="109"/>
    </location>
</feature>
<dbReference type="VEuPathDB" id="VectorBase:LLONM1_003092"/>
<dbReference type="Proteomes" id="UP000092461">
    <property type="component" value="Unassembled WGS sequence"/>
</dbReference>
<dbReference type="SUPFAM" id="SSF54695">
    <property type="entry name" value="POZ domain"/>
    <property type="match status" value="1"/>
</dbReference>
<dbReference type="CDD" id="cd18315">
    <property type="entry name" value="BTB_POZ_BAB-like"/>
    <property type="match status" value="1"/>
</dbReference>
<dbReference type="InterPro" id="IPR011333">
    <property type="entry name" value="SKP1/BTB/POZ_sf"/>
</dbReference>
<reference evidence="4" key="1">
    <citation type="submission" date="2020-05" db="UniProtKB">
        <authorList>
            <consortium name="EnsemblMetazoa"/>
        </authorList>
    </citation>
    <scope>IDENTIFICATION</scope>
    <source>
        <strain evidence="4">Jacobina</strain>
    </source>
</reference>
<dbReference type="PANTHER" id="PTHR23110:SF102">
    <property type="entry name" value="PIPSQUEAK, ISOFORM O"/>
    <property type="match status" value="1"/>
</dbReference>
<dbReference type="InterPro" id="IPR051095">
    <property type="entry name" value="Dros_DevTransReg"/>
</dbReference>
<dbReference type="GO" id="GO:0006357">
    <property type="term" value="P:regulation of transcription by RNA polymerase II"/>
    <property type="evidence" value="ECO:0007669"/>
    <property type="project" value="TreeGrafter"/>
</dbReference>
<dbReference type="SMART" id="SM00225">
    <property type="entry name" value="BTB"/>
    <property type="match status" value="1"/>
</dbReference>
<evidence type="ECO:0000256" key="2">
    <source>
        <dbReference type="ARBA" id="ARBA00023242"/>
    </source>
</evidence>
<dbReference type="Gene3D" id="3.30.710.10">
    <property type="entry name" value="Potassium Channel Kv1.1, Chain A"/>
    <property type="match status" value="1"/>
</dbReference>
<protein>
    <recommendedName>
        <fullName evidence="3">BTB domain-containing protein</fullName>
    </recommendedName>
</protein>
<dbReference type="VEuPathDB" id="VectorBase:LLOJ008814"/>
<dbReference type="PANTHER" id="PTHR23110">
    <property type="entry name" value="BTB DOMAIN TRANSCRIPTION FACTOR"/>
    <property type="match status" value="1"/>
</dbReference>
<keyword evidence="2" id="KW-0539">Nucleus</keyword>
<dbReference type="PROSITE" id="PS50097">
    <property type="entry name" value="BTB"/>
    <property type="match status" value="1"/>
</dbReference>
<name>A0A1B0CV29_LUTLO</name>
<evidence type="ECO:0000313" key="5">
    <source>
        <dbReference type="Proteomes" id="UP000092461"/>
    </source>
</evidence>
<organism evidence="4 5">
    <name type="scientific">Lutzomyia longipalpis</name>
    <name type="common">Sand fly</name>
    <dbReference type="NCBI Taxonomy" id="7200"/>
    <lineage>
        <taxon>Eukaryota</taxon>
        <taxon>Metazoa</taxon>
        <taxon>Ecdysozoa</taxon>
        <taxon>Arthropoda</taxon>
        <taxon>Hexapoda</taxon>
        <taxon>Insecta</taxon>
        <taxon>Pterygota</taxon>
        <taxon>Neoptera</taxon>
        <taxon>Endopterygota</taxon>
        <taxon>Diptera</taxon>
        <taxon>Nematocera</taxon>
        <taxon>Psychodoidea</taxon>
        <taxon>Psychodidae</taxon>
        <taxon>Lutzomyia</taxon>
        <taxon>Lutzomyia</taxon>
    </lineage>
</organism>
<accession>A0A1B0CV29</accession>
<dbReference type="InterPro" id="IPR000210">
    <property type="entry name" value="BTB/POZ_dom"/>
</dbReference>
<evidence type="ECO:0000256" key="1">
    <source>
        <dbReference type="ARBA" id="ARBA00004123"/>
    </source>
</evidence>
<comment type="subcellular location">
    <subcellularLocation>
        <location evidence="1">Nucleus</location>
    </subcellularLocation>
</comment>
<proteinExistence type="predicted"/>
<dbReference type="GO" id="GO:0005634">
    <property type="term" value="C:nucleus"/>
    <property type="evidence" value="ECO:0007669"/>
    <property type="project" value="UniProtKB-SubCell"/>
</dbReference>
<sequence length="126" mass="14595">MDSTWSMMPQTMNADQYFSIRWNNYQRNMTAIFQELLESQSFVDVTLACEQNSLKAHKVVLSACSQYFRKLLLENPCDHPTIIMPQDIEFSDLSFIIKFVYQGEINVTESELQVSFIANILVLIQG</sequence>